<evidence type="ECO:0000259" key="8">
    <source>
        <dbReference type="PROSITE" id="PS50857"/>
    </source>
</evidence>
<protein>
    <recommendedName>
        <fullName evidence="5">Cytochrome aa3 subunit 2</fullName>
    </recommendedName>
</protein>
<feature type="signal peptide" evidence="7">
    <location>
        <begin position="1"/>
        <end position="19"/>
    </location>
</feature>
<dbReference type="Pfam" id="PF13473">
    <property type="entry name" value="Cupredoxin_1"/>
    <property type="match status" value="1"/>
</dbReference>
<dbReference type="InterPro" id="IPR028096">
    <property type="entry name" value="EfeO_Cupredoxin"/>
</dbReference>
<comment type="caution">
    <text evidence="9">The sequence shown here is derived from an EMBL/GenBank/DDBJ whole genome shotgun (WGS) entry which is preliminary data.</text>
</comment>
<comment type="subcellular location">
    <subcellularLocation>
        <location evidence="1">Cell envelope</location>
    </subcellularLocation>
</comment>
<evidence type="ECO:0000256" key="5">
    <source>
        <dbReference type="ARBA" id="ARBA00031399"/>
    </source>
</evidence>
<dbReference type="SUPFAM" id="SSF49503">
    <property type="entry name" value="Cupredoxins"/>
    <property type="match status" value="1"/>
</dbReference>
<feature type="chain" id="PRO_5009514142" description="Cytochrome aa3 subunit 2" evidence="7">
    <location>
        <begin position="20"/>
        <end position="136"/>
    </location>
</feature>
<evidence type="ECO:0000256" key="2">
    <source>
        <dbReference type="ARBA" id="ARBA00022723"/>
    </source>
</evidence>
<accession>A0A1F4R8S5</accession>
<feature type="domain" description="Cytochrome oxidase subunit II copper A binding" evidence="8">
    <location>
        <begin position="5"/>
        <end position="124"/>
    </location>
</feature>
<dbReference type="GO" id="GO:0004129">
    <property type="term" value="F:cytochrome-c oxidase activity"/>
    <property type="evidence" value="ECO:0007669"/>
    <property type="project" value="UniProtKB-EC"/>
</dbReference>
<dbReference type="PROSITE" id="PS50857">
    <property type="entry name" value="COX2_CUA"/>
    <property type="match status" value="1"/>
</dbReference>
<dbReference type="GO" id="GO:0030313">
    <property type="term" value="C:cell envelope"/>
    <property type="evidence" value="ECO:0007669"/>
    <property type="project" value="UniProtKB-SubCell"/>
</dbReference>
<dbReference type="PROSITE" id="PS00078">
    <property type="entry name" value="COX2"/>
    <property type="match status" value="1"/>
</dbReference>
<name>A0A1F4R8S5_UNCSA</name>
<dbReference type="InterPro" id="IPR002429">
    <property type="entry name" value="CcO_II-like_C"/>
</dbReference>
<keyword evidence="7" id="KW-0732">Signal</keyword>
<evidence type="ECO:0000313" key="10">
    <source>
        <dbReference type="Proteomes" id="UP000176938"/>
    </source>
</evidence>
<dbReference type="Gene3D" id="2.60.40.420">
    <property type="entry name" value="Cupredoxins - blue copper proteins"/>
    <property type="match status" value="1"/>
</dbReference>
<dbReference type="GO" id="GO:0005507">
    <property type="term" value="F:copper ion binding"/>
    <property type="evidence" value="ECO:0007669"/>
    <property type="project" value="InterPro"/>
</dbReference>
<evidence type="ECO:0000256" key="7">
    <source>
        <dbReference type="SAM" id="SignalP"/>
    </source>
</evidence>
<dbReference type="AlphaFoldDB" id="A0A1F4R8S5"/>
<organism evidence="9 10">
    <name type="scientific">candidate division WOR-1 bacterium RIFCSPLOWO2_02_FULL_46_20</name>
    <dbReference type="NCBI Taxonomy" id="1802567"/>
    <lineage>
        <taxon>Bacteria</taxon>
        <taxon>Bacillati</taxon>
        <taxon>Saganbacteria</taxon>
    </lineage>
</organism>
<dbReference type="InterPro" id="IPR001505">
    <property type="entry name" value="Copper_CuA"/>
</dbReference>
<dbReference type="EMBL" id="METP01000048">
    <property type="protein sequence ID" value="OGC04581.1"/>
    <property type="molecule type" value="Genomic_DNA"/>
</dbReference>
<dbReference type="PANTHER" id="PTHR42838:SF2">
    <property type="entry name" value="NITROUS-OXIDE REDUCTASE"/>
    <property type="match status" value="1"/>
</dbReference>
<comment type="function">
    <text evidence="4">Subunits I and II form the functional core of the enzyme complex. Electrons originating in cytochrome c are transferred via heme a and Cu(A) to the binuclear center formed by heme a3 and Cu(B).</text>
</comment>
<dbReference type="InterPro" id="IPR008972">
    <property type="entry name" value="Cupredoxin"/>
</dbReference>
<dbReference type="PANTHER" id="PTHR42838">
    <property type="entry name" value="CYTOCHROME C OXIDASE SUBUNIT II"/>
    <property type="match status" value="1"/>
</dbReference>
<reference evidence="9 10" key="1">
    <citation type="journal article" date="2016" name="Nat. Commun.">
        <title>Thousands of microbial genomes shed light on interconnected biogeochemical processes in an aquifer system.</title>
        <authorList>
            <person name="Anantharaman K."/>
            <person name="Brown C.T."/>
            <person name="Hug L.A."/>
            <person name="Sharon I."/>
            <person name="Castelle C.J."/>
            <person name="Probst A.J."/>
            <person name="Thomas B.C."/>
            <person name="Singh A."/>
            <person name="Wilkins M.J."/>
            <person name="Karaoz U."/>
            <person name="Brodie E.L."/>
            <person name="Williams K.H."/>
            <person name="Hubbard S.S."/>
            <person name="Banfield J.F."/>
        </authorList>
    </citation>
    <scope>NUCLEOTIDE SEQUENCE [LARGE SCALE GENOMIC DNA]</scope>
</reference>
<dbReference type="InterPro" id="IPR051403">
    <property type="entry name" value="NosZ/Cyto_c_oxidase_sub2"/>
</dbReference>
<keyword evidence="2" id="KW-0479">Metal-binding</keyword>
<evidence type="ECO:0000256" key="4">
    <source>
        <dbReference type="ARBA" id="ARBA00024688"/>
    </source>
</evidence>
<gene>
    <name evidence="9" type="ORF">A3H38_02810</name>
</gene>
<comment type="catalytic activity">
    <reaction evidence="6">
        <text>4 Fe(II)-[cytochrome c] + O2 + 8 H(+)(in) = 4 Fe(III)-[cytochrome c] + 2 H2O + 4 H(+)(out)</text>
        <dbReference type="Rhea" id="RHEA:11436"/>
        <dbReference type="Rhea" id="RHEA-COMP:10350"/>
        <dbReference type="Rhea" id="RHEA-COMP:14399"/>
        <dbReference type="ChEBI" id="CHEBI:15377"/>
        <dbReference type="ChEBI" id="CHEBI:15378"/>
        <dbReference type="ChEBI" id="CHEBI:15379"/>
        <dbReference type="ChEBI" id="CHEBI:29033"/>
        <dbReference type="ChEBI" id="CHEBI:29034"/>
        <dbReference type="EC" id="7.1.1.9"/>
    </reaction>
</comment>
<evidence type="ECO:0000256" key="3">
    <source>
        <dbReference type="ARBA" id="ARBA00023008"/>
    </source>
</evidence>
<proteinExistence type="predicted"/>
<evidence type="ECO:0000256" key="6">
    <source>
        <dbReference type="ARBA" id="ARBA00047816"/>
    </source>
</evidence>
<evidence type="ECO:0000256" key="1">
    <source>
        <dbReference type="ARBA" id="ARBA00004196"/>
    </source>
</evidence>
<keyword evidence="3" id="KW-0186">Copper</keyword>
<evidence type="ECO:0000313" key="9">
    <source>
        <dbReference type="EMBL" id="OGC04581.1"/>
    </source>
</evidence>
<dbReference type="Proteomes" id="UP000176938">
    <property type="component" value="Unassembled WGS sequence"/>
</dbReference>
<dbReference type="GO" id="GO:0016020">
    <property type="term" value="C:membrane"/>
    <property type="evidence" value="ECO:0007669"/>
    <property type="project" value="InterPro"/>
</dbReference>
<sequence length="136" mass="15203">MKKTICGIFIALLMTAAGWAVDVTREVSIIARQFNFLPGKIEVVKGVPVRLYLTSLDVTHGLYIDKFKINQKMEKGKLTVVDFIPDEAGEYEFKCSNFCGLGHGGMKGELVVIEPMSAMPKMPGMEEMQHNMPMHH</sequence>